<dbReference type="InterPro" id="IPR036597">
    <property type="entry name" value="Fido-like_dom_sf"/>
</dbReference>
<accession>A0A418KVQ7</accession>
<dbReference type="EMBL" id="QUAL01000030">
    <property type="protein sequence ID" value="RIQ34786.1"/>
    <property type="molecule type" value="Genomic_DNA"/>
</dbReference>
<evidence type="ECO:0000313" key="4">
    <source>
        <dbReference type="EMBL" id="RIQ34786.1"/>
    </source>
</evidence>
<dbReference type="OrthoDB" id="9813719at2"/>
<dbReference type="SUPFAM" id="SSF140931">
    <property type="entry name" value="Fic-like"/>
    <property type="match status" value="1"/>
</dbReference>
<evidence type="ECO:0000259" key="3">
    <source>
        <dbReference type="PROSITE" id="PS51459"/>
    </source>
</evidence>
<name>A0A418KVQ7_9ACTN</name>
<evidence type="ECO:0000256" key="1">
    <source>
        <dbReference type="PIRSR" id="PIRSR640198-1"/>
    </source>
</evidence>
<dbReference type="PROSITE" id="PS51459">
    <property type="entry name" value="FIDO"/>
    <property type="match status" value="1"/>
</dbReference>
<evidence type="ECO:0000256" key="2">
    <source>
        <dbReference type="PIRSR" id="PIRSR640198-2"/>
    </source>
</evidence>
<dbReference type="Pfam" id="PF02661">
    <property type="entry name" value="Fic"/>
    <property type="match status" value="1"/>
</dbReference>
<gene>
    <name evidence="4" type="ORF">DY240_03445</name>
</gene>
<keyword evidence="2" id="KW-0067">ATP-binding</keyword>
<feature type="binding site" evidence="2">
    <location>
        <begin position="228"/>
        <end position="235"/>
    </location>
    <ligand>
        <name>ATP</name>
        <dbReference type="ChEBI" id="CHEBI:30616"/>
    </ligand>
</feature>
<dbReference type="GO" id="GO:0005524">
    <property type="term" value="F:ATP binding"/>
    <property type="evidence" value="ECO:0007669"/>
    <property type="project" value="UniProtKB-KW"/>
</dbReference>
<keyword evidence="5" id="KW-1185">Reference proteome</keyword>
<dbReference type="PANTHER" id="PTHR13504:SF38">
    <property type="entry name" value="FIDO DOMAIN-CONTAINING PROTEIN"/>
    <property type="match status" value="1"/>
</dbReference>
<dbReference type="PANTHER" id="PTHR13504">
    <property type="entry name" value="FIDO DOMAIN-CONTAINING PROTEIN DDB_G0283145"/>
    <property type="match status" value="1"/>
</dbReference>
<reference evidence="4 5" key="1">
    <citation type="submission" date="2018-09" db="EMBL/GenBank/DDBJ databases">
        <title>Isolation, diversity and antifungal activity of actinobacteria from wheat.</title>
        <authorList>
            <person name="Han C."/>
        </authorList>
    </citation>
    <scope>NUCLEOTIDE SEQUENCE [LARGE SCALE GENOMIC DNA]</scope>
    <source>
        <strain evidence="4 5">NEAU-YY265</strain>
    </source>
</reference>
<keyword evidence="2" id="KW-0547">Nucleotide-binding</keyword>
<proteinExistence type="predicted"/>
<dbReference type="AlphaFoldDB" id="A0A418KVQ7"/>
<dbReference type="RefSeq" id="WP_119658565.1">
    <property type="nucleotide sequence ID" value="NZ_QUAL01000030.1"/>
</dbReference>
<protein>
    <submittedName>
        <fullName evidence="4">Fic family protein</fullName>
    </submittedName>
</protein>
<comment type="caution">
    <text evidence="4">The sequence shown here is derived from an EMBL/GenBank/DDBJ whole genome shotgun (WGS) entry which is preliminary data.</text>
</comment>
<organism evidence="4 5">
    <name type="scientific">Jiangella rhizosphaerae</name>
    <dbReference type="NCBI Taxonomy" id="2293569"/>
    <lineage>
        <taxon>Bacteria</taxon>
        <taxon>Bacillati</taxon>
        <taxon>Actinomycetota</taxon>
        <taxon>Actinomycetes</taxon>
        <taxon>Jiangellales</taxon>
        <taxon>Jiangellaceae</taxon>
        <taxon>Jiangella</taxon>
    </lineage>
</organism>
<dbReference type="Gene3D" id="1.10.3290.10">
    <property type="entry name" value="Fido-like domain"/>
    <property type="match status" value="1"/>
</dbReference>
<evidence type="ECO:0000313" key="5">
    <source>
        <dbReference type="Proteomes" id="UP000284057"/>
    </source>
</evidence>
<feature type="active site" evidence="1">
    <location>
        <position position="224"/>
    </location>
</feature>
<dbReference type="InterPro" id="IPR040198">
    <property type="entry name" value="Fido_containing"/>
</dbReference>
<sequence>MASDTAWPAIGWEKHPWRSSLPPELVSRRLRERHSGLYSAAVVPPIAAARVDLPSAVLALADEASVEIARYDAEVGASVAPFGALLLRSESASSSQIENLTSGARAIALAEIDEGNRSNAARIVANVRAMEAAIDLADRLSADAVLAMHAALMAHEPDHTPGRWREQQVWIGGTNVGPHEAAFVPPHHAWVRSAIDDLMAFVHRDDIPILVHAALAHAQFETIHPFTDGNGRTGRALIHAMLRAKDLTRNVTVPVSAGLLTDTDGYFAALTAFRAGDPAPIVTAMAQAALIAVATGRHLVADLQATRDRWAERIKARRDSAVWRLADLLVRQPVIDAAVAQSELGTTSANTHAAIRQLEEAGVITEFSGKRRGRYWQATEILTALDDFAARAGRRGRPTRA</sequence>
<dbReference type="InterPro" id="IPR003812">
    <property type="entry name" value="Fido"/>
</dbReference>
<dbReference type="Proteomes" id="UP000284057">
    <property type="component" value="Unassembled WGS sequence"/>
</dbReference>
<feature type="domain" description="Fido" evidence="3">
    <location>
        <begin position="140"/>
        <end position="287"/>
    </location>
</feature>